<evidence type="ECO:0000313" key="2">
    <source>
        <dbReference type="EMBL" id="PWE46553.1"/>
    </source>
</evidence>
<proteinExistence type="predicted"/>
<dbReference type="EMBL" id="QFAW01000008">
    <property type="protein sequence ID" value="PWE46553.1"/>
    <property type="molecule type" value="Genomic_DNA"/>
</dbReference>
<dbReference type="OrthoDB" id="6363308at2"/>
<reference evidence="2 3" key="1">
    <citation type="submission" date="2018-05" db="EMBL/GenBank/DDBJ databases">
        <title>Genome sequences of two Antarctic strains of Pseudomonas prosekii: insights into adaptation to extreme conditions.</title>
        <authorList>
            <person name="Snopkova K."/>
            <person name="Dufkova K."/>
            <person name="Cejkova D."/>
            <person name="Sedlacek I."/>
            <person name="Smajs D."/>
        </authorList>
    </citation>
    <scope>NUCLEOTIDE SEQUENCE [LARGE SCALE GENOMIC DNA]</scope>
    <source>
        <strain evidence="2 3">P2673</strain>
    </source>
</reference>
<organism evidence="2 3">
    <name type="scientific">Pseudomonas prosekii</name>
    <dbReference type="NCBI Taxonomy" id="1148509"/>
    <lineage>
        <taxon>Bacteria</taxon>
        <taxon>Pseudomonadati</taxon>
        <taxon>Pseudomonadota</taxon>
        <taxon>Gammaproteobacteria</taxon>
        <taxon>Pseudomonadales</taxon>
        <taxon>Pseudomonadaceae</taxon>
        <taxon>Pseudomonas</taxon>
    </lineage>
</organism>
<dbReference type="InterPro" id="IPR025391">
    <property type="entry name" value="DUF4123"/>
</dbReference>
<comment type="caution">
    <text evidence="2">The sequence shown here is derived from an EMBL/GenBank/DDBJ whole genome shotgun (WGS) entry which is preliminary data.</text>
</comment>
<sequence length="242" mass="27810">MPQSLGLWSSLMNTWILLERPAAQLEMLYRLATHPDTQKLFAGTSLDGFAEQSPLLVRLDDQATLTQAIEQTPAQWPGLLIESACDTPSLLAHLRQMLFVNFDQQRKGVLRYSNPTVASYFFAACTVQDLSLWLGPINRLRWFGATWATQATGEAGWQRWDNPHANDWRIEWTHRAMVLSVAQEDALTRQRNEQFLYYWWQQHPRHSFRQASHLLEQALAQGIDDSEDISAFLNAHCTQVQS</sequence>
<dbReference type="AlphaFoldDB" id="A0A2U2DAY2"/>
<evidence type="ECO:0000259" key="1">
    <source>
        <dbReference type="Pfam" id="PF13503"/>
    </source>
</evidence>
<evidence type="ECO:0000313" key="3">
    <source>
        <dbReference type="Proteomes" id="UP000245056"/>
    </source>
</evidence>
<feature type="domain" description="DUF4123" evidence="1">
    <location>
        <begin position="25"/>
        <end position="130"/>
    </location>
</feature>
<dbReference type="Pfam" id="PF13503">
    <property type="entry name" value="DUF4123"/>
    <property type="match status" value="1"/>
</dbReference>
<accession>A0A2U2DAY2</accession>
<name>A0A2U2DAY2_9PSED</name>
<protein>
    <submittedName>
        <fullName evidence="2">DUF4123 domain-containing protein</fullName>
    </submittedName>
</protein>
<gene>
    <name evidence="2" type="ORF">C9I49_08075</name>
</gene>
<dbReference type="Proteomes" id="UP000245056">
    <property type="component" value="Unassembled WGS sequence"/>
</dbReference>